<dbReference type="InterPro" id="IPR014710">
    <property type="entry name" value="RmlC-like_jellyroll"/>
</dbReference>
<feature type="domain" description="Phosphomannose isomerase type I catalytic" evidence="11">
    <location>
        <begin position="26"/>
        <end position="181"/>
    </location>
</feature>
<evidence type="ECO:0000256" key="7">
    <source>
        <dbReference type="ARBA" id="ARBA00023235"/>
    </source>
</evidence>
<dbReference type="EnsemblPlants" id="MELO3C005458.2.1">
    <property type="protein sequence ID" value="MELO3C005458.2.1"/>
    <property type="gene ID" value="MELO3C005458.2"/>
</dbReference>
<dbReference type="AlphaFoldDB" id="A0A9I9CLJ8"/>
<dbReference type="Gramene" id="MELO3C005458.2.1">
    <property type="protein sequence ID" value="MELO3C005458.2.1"/>
    <property type="gene ID" value="MELO3C005458.2"/>
</dbReference>
<accession>A0A9I9CLJ8</accession>
<dbReference type="Pfam" id="PF20512">
    <property type="entry name" value="PMI_typeI_hel"/>
    <property type="match status" value="1"/>
</dbReference>
<evidence type="ECO:0000256" key="1">
    <source>
        <dbReference type="ARBA" id="ARBA00000757"/>
    </source>
</evidence>
<feature type="binding site" evidence="9">
    <location>
        <position position="140"/>
    </location>
    <ligand>
        <name>Zn(2+)</name>
        <dbReference type="ChEBI" id="CHEBI:29105"/>
    </ligand>
</feature>
<dbReference type="FunFam" id="1.10.441.10:FF:000001">
    <property type="entry name" value="Mannose-6-phosphate isomerase"/>
    <property type="match status" value="1"/>
</dbReference>
<dbReference type="InterPro" id="IPR016305">
    <property type="entry name" value="Mannose-6-P_Isomerase"/>
</dbReference>
<dbReference type="GO" id="GO:0004476">
    <property type="term" value="F:mannose-6-phosphate isomerase activity"/>
    <property type="evidence" value="ECO:0007669"/>
    <property type="project" value="UniProtKB-EC"/>
</dbReference>
<dbReference type="NCBIfam" id="TIGR00218">
    <property type="entry name" value="manA"/>
    <property type="match status" value="1"/>
</dbReference>
<sequence>MDEEDDKKFKKCRKKRLFGADRRKRLLRLKCCVQNYDWGVIGCNSQVARLFLLNSGRCNVDPGECYAEFWIGTHKSGPSYVVYGRDNNAAAAFGSKPLSLKDCISLDPVALLGDKVARKWGGDLPFLFKVLSIEKALSIQAHPDKDLARSLNEAQPSIYKDDNHKPEMALALTRFEALCGFISSKRDERSSNQDVDSAFWLIVHELKAVLSSVPEIVELVQCADAEKFSHDSEQDGKEKVKQLFESIFSQIMSSNKGLVREAVCKLKRRLSLEKKKRQLSAKEQLILRLESQYPADVGILAAFFLNYVELKPGEALYVGPNEPHAYISGECIECMATSDNVVRAGLTSKKRDVQALLSMLNYKQVITYCLQELVFIDAILICKLIIICYYWFLLSMSFILRSKALFKLN</sequence>
<protein>
    <recommendedName>
        <fullName evidence="4">mannose-6-phosphate isomerase</fullName>
        <ecNumber evidence="4">5.3.1.8</ecNumber>
    </recommendedName>
</protein>
<feature type="binding site" evidence="9">
    <location>
        <position position="324"/>
    </location>
    <ligand>
        <name>Zn(2+)</name>
        <dbReference type="ChEBI" id="CHEBI:29105"/>
    </ligand>
</feature>
<evidence type="ECO:0000256" key="10">
    <source>
        <dbReference type="SAM" id="Phobius"/>
    </source>
</evidence>
<dbReference type="GO" id="GO:0008270">
    <property type="term" value="F:zinc ion binding"/>
    <property type="evidence" value="ECO:0007669"/>
    <property type="project" value="InterPro"/>
</dbReference>
<reference evidence="13" key="1">
    <citation type="submission" date="2023-03" db="UniProtKB">
        <authorList>
            <consortium name="EnsemblPlants"/>
        </authorList>
    </citation>
    <scope>IDENTIFICATION</scope>
</reference>
<comment type="cofactor">
    <cofactor evidence="9">
        <name>Zn(2+)</name>
        <dbReference type="ChEBI" id="CHEBI:29105"/>
    </cofactor>
    <text evidence="9">Binds 1 zinc ion per subunit.</text>
</comment>
<evidence type="ECO:0000313" key="13">
    <source>
        <dbReference type="EnsemblPlants" id="MELO3C005458.2.1"/>
    </source>
</evidence>
<feature type="domain" description="Phosphomannose isomerase type I helical insertion" evidence="12">
    <location>
        <begin position="224"/>
        <end position="305"/>
    </location>
</feature>
<keyword evidence="7" id="KW-0413">Isomerase</keyword>
<dbReference type="InterPro" id="IPR011051">
    <property type="entry name" value="RmlC_Cupin_sf"/>
</dbReference>
<dbReference type="PANTHER" id="PTHR10309">
    <property type="entry name" value="MANNOSE-6-PHOSPHATE ISOMERASE"/>
    <property type="match status" value="1"/>
</dbReference>
<keyword evidence="6 9" id="KW-0862">Zinc</keyword>
<keyword evidence="10" id="KW-1133">Transmembrane helix</keyword>
<evidence type="ECO:0000256" key="8">
    <source>
        <dbReference type="PIRSR" id="PIRSR001480-1"/>
    </source>
</evidence>
<evidence type="ECO:0000259" key="12">
    <source>
        <dbReference type="Pfam" id="PF20512"/>
    </source>
</evidence>
<proteinExistence type="inferred from homology"/>
<feature type="transmembrane region" description="Helical" evidence="10">
    <location>
        <begin position="373"/>
        <end position="400"/>
    </location>
</feature>
<evidence type="ECO:0000256" key="3">
    <source>
        <dbReference type="ARBA" id="ARBA00010772"/>
    </source>
</evidence>
<evidence type="ECO:0000256" key="2">
    <source>
        <dbReference type="ARBA" id="ARBA00004666"/>
    </source>
</evidence>
<organism evidence="13">
    <name type="scientific">Cucumis melo</name>
    <name type="common">Muskmelon</name>
    <dbReference type="NCBI Taxonomy" id="3656"/>
    <lineage>
        <taxon>Eukaryota</taxon>
        <taxon>Viridiplantae</taxon>
        <taxon>Streptophyta</taxon>
        <taxon>Embryophyta</taxon>
        <taxon>Tracheophyta</taxon>
        <taxon>Spermatophyta</taxon>
        <taxon>Magnoliopsida</taxon>
        <taxon>eudicotyledons</taxon>
        <taxon>Gunneridae</taxon>
        <taxon>Pentapetalae</taxon>
        <taxon>rosids</taxon>
        <taxon>fabids</taxon>
        <taxon>Cucurbitales</taxon>
        <taxon>Cucurbitaceae</taxon>
        <taxon>Benincaseae</taxon>
        <taxon>Cucumis</taxon>
    </lineage>
</organism>
<dbReference type="PANTHER" id="PTHR10309:SF10">
    <property type="entry name" value="MANNOSE-6-PHOSPHATE ISOMERASE"/>
    <property type="match status" value="1"/>
</dbReference>
<dbReference type="Gene3D" id="1.10.441.10">
    <property type="entry name" value="Phosphomannose Isomerase, domain 2"/>
    <property type="match status" value="1"/>
</dbReference>
<dbReference type="GO" id="GO:0009298">
    <property type="term" value="P:GDP-mannose biosynthetic process"/>
    <property type="evidence" value="ECO:0007669"/>
    <property type="project" value="InterPro"/>
</dbReference>
<dbReference type="InterPro" id="IPR001250">
    <property type="entry name" value="Man6P_Isoase-1"/>
</dbReference>
<dbReference type="InterPro" id="IPR046457">
    <property type="entry name" value="PMI_typeI_cat"/>
</dbReference>
<comment type="catalytic activity">
    <reaction evidence="1">
        <text>D-mannose 6-phosphate = D-fructose 6-phosphate</text>
        <dbReference type="Rhea" id="RHEA:12356"/>
        <dbReference type="ChEBI" id="CHEBI:58735"/>
        <dbReference type="ChEBI" id="CHEBI:61527"/>
        <dbReference type="EC" id="5.3.1.8"/>
    </reaction>
</comment>
<keyword evidence="10" id="KW-0812">Transmembrane</keyword>
<keyword evidence="5 9" id="KW-0479">Metal-binding</keyword>
<dbReference type="GO" id="GO:0005829">
    <property type="term" value="C:cytosol"/>
    <property type="evidence" value="ECO:0007669"/>
    <property type="project" value="TreeGrafter"/>
</dbReference>
<comment type="similarity">
    <text evidence="3">Belongs to the mannose-6-phosphate isomerase type 1 family.</text>
</comment>
<evidence type="ECO:0000256" key="6">
    <source>
        <dbReference type="ARBA" id="ARBA00022833"/>
    </source>
</evidence>
<dbReference type="InterPro" id="IPR046458">
    <property type="entry name" value="PMI_typeI_hel"/>
</dbReference>
<feature type="binding site" evidence="9">
    <location>
        <position position="142"/>
    </location>
    <ligand>
        <name>Zn(2+)</name>
        <dbReference type="ChEBI" id="CHEBI:29105"/>
    </ligand>
</feature>
<dbReference type="SUPFAM" id="SSF51182">
    <property type="entry name" value="RmlC-like cupins"/>
    <property type="match status" value="1"/>
</dbReference>
<dbReference type="PROSITE" id="PS00965">
    <property type="entry name" value="PMI_I_1"/>
    <property type="match status" value="1"/>
</dbReference>
<name>A0A9I9CLJ8_CUCME</name>
<dbReference type="Gene3D" id="2.60.120.10">
    <property type="entry name" value="Jelly Rolls"/>
    <property type="match status" value="1"/>
</dbReference>
<feature type="active site" evidence="8">
    <location>
        <position position="343"/>
    </location>
</feature>
<comment type="pathway">
    <text evidence="2">Nucleotide-sugar biosynthesis; GDP-alpha-D-mannose biosynthesis; alpha-D-mannose 1-phosphate from D-fructose 6-phosphate: step 1/2.</text>
</comment>
<dbReference type="EC" id="5.3.1.8" evidence="4"/>
<feature type="binding site" evidence="9">
    <location>
        <position position="167"/>
    </location>
    <ligand>
        <name>Zn(2+)</name>
        <dbReference type="ChEBI" id="CHEBI:29105"/>
    </ligand>
</feature>
<evidence type="ECO:0000256" key="9">
    <source>
        <dbReference type="PIRSR" id="PIRSR001480-2"/>
    </source>
</evidence>
<evidence type="ECO:0000256" key="5">
    <source>
        <dbReference type="ARBA" id="ARBA00022723"/>
    </source>
</evidence>
<dbReference type="Pfam" id="PF20511">
    <property type="entry name" value="PMI_typeI_cat"/>
    <property type="match status" value="1"/>
</dbReference>
<dbReference type="CDD" id="cd07011">
    <property type="entry name" value="cupin_PMI_type_I_N"/>
    <property type="match status" value="1"/>
</dbReference>
<evidence type="ECO:0000259" key="11">
    <source>
        <dbReference type="Pfam" id="PF20511"/>
    </source>
</evidence>
<dbReference type="InterPro" id="IPR018050">
    <property type="entry name" value="Pmannose_isomerase-type1_CS"/>
</dbReference>
<dbReference type="PRINTS" id="PR00714">
    <property type="entry name" value="MAN6PISMRASE"/>
</dbReference>
<keyword evidence="10" id="KW-0472">Membrane</keyword>
<evidence type="ECO:0000256" key="4">
    <source>
        <dbReference type="ARBA" id="ARBA00011956"/>
    </source>
</evidence>
<dbReference type="GO" id="GO:0005975">
    <property type="term" value="P:carbohydrate metabolic process"/>
    <property type="evidence" value="ECO:0007669"/>
    <property type="project" value="InterPro"/>
</dbReference>
<dbReference type="PIRSF" id="PIRSF001480">
    <property type="entry name" value="Mannose-6-phosphate_isomerase"/>
    <property type="match status" value="1"/>
</dbReference>